<proteinExistence type="predicted"/>
<reference evidence="2 3" key="1">
    <citation type="submission" date="2024-01" db="EMBL/GenBank/DDBJ databases">
        <title>The complete chloroplast genome sequence of Lithospermum erythrorhizon: insights into the phylogenetic relationship among Boraginaceae species and the maternal lineages of purple gromwells.</title>
        <authorList>
            <person name="Okada T."/>
            <person name="Watanabe K."/>
        </authorList>
    </citation>
    <scope>NUCLEOTIDE SEQUENCE [LARGE SCALE GENOMIC DNA]</scope>
</reference>
<gene>
    <name evidence="2" type="ORF">LIER_43483</name>
</gene>
<protein>
    <submittedName>
        <fullName evidence="2">Uncharacterized protein</fullName>
    </submittedName>
</protein>
<feature type="region of interest" description="Disordered" evidence="1">
    <location>
        <begin position="38"/>
        <end position="57"/>
    </location>
</feature>
<evidence type="ECO:0000256" key="1">
    <source>
        <dbReference type="SAM" id="MobiDB-lite"/>
    </source>
</evidence>
<accession>A0AAV3Q7Y9</accession>
<organism evidence="2 3">
    <name type="scientific">Lithospermum erythrorhizon</name>
    <name type="common">Purple gromwell</name>
    <name type="synonym">Lithospermum officinale var. erythrorhizon</name>
    <dbReference type="NCBI Taxonomy" id="34254"/>
    <lineage>
        <taxon>Eukaryota</taxon>
        <taxon>Viridiplantae</taxon>
        <taxon>Streptophyta</taxon>
        <taxon>Embryophyta</taxon>
        <taxon>Tracheophyta</taxon>
        <taxon>Spermatophyta</taxon>
        <taxon>Magnoliopsida</taxon>
        <taxon>eudicotyledons</taxon>
        <taxon>Gunneridae</taxon>
        <taxon>Pentapetalae</taxon>
        <taxon>asterids</taxon>
        <taxon>lamiids</taxon>
        <taxon>Boraginales</taxon>
        <taxon>Boraginaceae</taxon>
        <taxon>Boraginoideae</taxon>
        <taxon>Lithospermeae</taxon>
        <taxon>Lithospermum</taxon>
    </lineage>
</organism>
<dbReference type="Proteomes" id="UP001454036">
    <property type="component" value="Unassembled WGS sequence"/>
</dbReference>
<dbReference type="AlphaFoldDB" id="A0AAV3Q7Y9"/>
<name>A0AAV3Q7Y9_LITER</name>
<comment type="caution">
    <text evidence="2">The sequence shown here is derived from an EMBL/GenBank/DDBJ whole genome shotgun (WGS) entry which is preliminary data.</text>
</comment>
<evidence type="ECO:0000313" key="3">
    <source>
        <dbReference type="Proteomes" id="UP001454036"/>
    </source>
</evidence>
<keyword evidence="3" id="KW-1185">Reference proteome</keyword>
<evidence type="ECO:0000313" key="2">
    <source>
        <dbReference type="EMBL" id="GAA0159536.1"/>
    </source>
</evidence>
<dbReference type="EMBL" id="BAABME010035639">
    <property type="protein sequence ID" value="GAA0159536.1"/>
    <property type="molecule type" value="Genomic_DNA"/>
</dbReference>
<sequence>MVPKHVAHCKCQINGYQEYMEILTKRMDDFKRECETVRNEDAPERAKKKKKARTVMTRPSWAPLRLRPSSTCIIRITNDG</sequence>